<proteinExistence type="predicted"/>
<evidence type="ECO:0000313" key="1">
    <source>
        <dbReference type="EMBL" id="KAF0753369.1"/>
    </source>
</evidence>
<dbReference type="SUPFAM" id="SSF56672">
    <property type="entry name" value="DNA/RNA polymerases"/>
    <property type="match status" value="1"/>
</dbReference>
<dbReference type="InterPro" id="IPR043502">
    <property type="entry name" value="DNA/RNA_pol_sf"/>
</dbReference>
<protein>
    <submittedName>
        <fullName evidence="1">Uncharacterized protein</fullName>
    </submittedName>
</protein>
<gene>
    <name evidence="1" type="ORF">FWK35_00013097</name>
</gene>
<evidence type="ECO:0000313" key="2">
    <source>
        <dbReference type="Proteomes" id="UP000478052"/>
    </source>
</evidence>
<accession>A0A6G0YD25</accession>
<keyword evidence="2" id="KW-1185">Reference proteome</keyword>
<dbReference type="AlphaFoldDB" id="A0A6G0YD25"/>
<dbReference type="Proteomes" id="UP000478052">
    <property type="component" value="Unassembled WGS sequence"/>
</dbReference>
<dbReference type="GO" id="GO:0071897">
    <property type="term" value="P:DNA biosynthetic process"/>
    <property type="evidence" value="ECO:0007669"/>
    <property type="project" value="UniProtKB-ARBA"/>
</dbReference>
<comment type="caution">
    <text evidence="1">The sequence shown here is derived from an EMBL/GenBank/DDBJ whole genome shotgun (WGS) entry which is preliminary data.</text>
</comment>
<dbReference type="PANTHER" id="PTHR31511:SF12">
    <property type="entry name" value="RHO TERMINATION FACTOR N-TERMINAL DOMAIN-CONTAINING PROTEIN"/>
    <property type="match status" value="1"/>
</dbReference>
<name>A0A6G0YD25_APHCR</name>
<dbReference type="EMBL" id="VUJU01004752">
    <property type="protein sequence ID" value="KAF0753369.1"/>
    <property type="molecule type" value="Genomic_DNA"/>
</dbReference>
<dbReference type="PANTHER" id="PTHR31511">
    <property type="entry name" value="PROTEIN CBG23764"/>
    <property type="match status" value="1"/>
</dbReference>
<dbReference type="OrthoDB" id="6602337at2759"/>
<sequence>MANYKMKRNTITKRRRMESAAEVNPLKGGNTYLDLPSPIKKKAVINVKNNDNEFFKNSILSLLEVKELKIAQNVTKTADDYKVGYISEVDVDYPKNLHKTHNDFPFLPLNKCPPNYKDRTIYSKNLMAIHQHKGTIKFDKAIYVGSAILDVSKTFIEIHKSQPGFFKDELKSIILKEFVSLRPKLYAYKTINNTVEKKAKEILNDFINHRSVEKKQSHRNMNFIQSNKHVVHSKTMNKLVLSANDDKIYIMNDGIKIHWRMVITNSQHNLFKNLMIQQSV</sequence>
<reference evidence="1 2" key="1">
    <citation type="submission" date="2019-08" db="EMBL/GenBank/DDBJ databases">
        <title>Whole genome of Aphis craccivora.</title>
        <authorList>
            <person name="Voronova N.V."/>
            <person name="Shulinski R.S."/>
            <person name="Bandarenka Y.V."/>
            <person name="Zhorov D.G."/>
            <person name="Warner D."/>
        </authorList>
    </citation>
    <scope>NUCLEOTIDE SEQUENCE [LARGE SCALE GENOMIC DNA]</scope>
    <source>
        <strain evidence="1">180601</strain>
        <tissue evidence="1">Whole Body</tissue>
    </source>
</reference>
<organism evidence="1 2">
    <name type="scientific">Aphis craccivora</name>
    <name type="common">Cowpea aphid</name>
    <dbReference type="NCBI Taxonomy" id="307492"/>
    <lineage>
        <taxon>Eukaryota</taxon>
        <taxon>Metazoa</taxon>
        <taxon>Ecdysozoa</taxon>
        <taxon>Arthropoda</taxon>
        <taxon>Hexapoda</taxon>
        <taxon>Insecta</taxon>
        <taxon>Pterygota</taxon>
        <taxon>Neoptera</taxon>
        <taxon>Paraneoptera</taxon>
        <taxon>Hemiptera</taxon>
        <taxon>Sternorrhyncha</taxon>
        <taxon>Aphidomorpha</taxon>
        <taxon>Aphidoidea</taxon>
        <taxon>Aphididae</taxon>
        <taxon>Aphidini</taxon>
        <taxon>Aphis</taxon>
        <taxon>Aphis</taxon>
    </lineage>
</organism>